<feature type="compositionally biased region" description="Basic and acidic residues" evidence="1">
    <location>
        <begin position="299"/>
        <end position="316"/>
    </location>
</feature>
<dbReference type="Proteomes" id="UP000009154">
    <property type="component" value="Chromosome"/>
</dbReference>
<proteinExistence type="predicted"/>
<dbReference type="KEGG" id="gpo:GPOL_c31900"/>
<evidence type="ECO:0000256" key="1">
    <source>
        <dbReference type="SAM" id="MobiDB-lite"/>
    </source>
</evidence>
<name>H6MX87_GORPV</name>
<gene>
    <name evidence="2" type="ordered locus">GPOL_c31900</name>
</gene>
<protein>
    <submittedName>
        <fullName evidence="2">Uncharacterized protein</fullName>
    </submittedName>
</protein>
<sequence>MKFVPPESGSLFETPTEQLRARLTPGASSESYGREWRIGRVQTRDDVLTGRLGFSGEGGVEEIWDDEAKDFRDQISYRGVTTVFAVHLEQFTGLVQDRAPAIKVDSAIRALRLILNDGIKDKTLHWKVEAYRRKATLSEWRRSVTRVTKVRFSLAEPNPSWQGAKDLEDLFAQTGSHSATAIFENAAGLDVDAEFIKQSQNHVDRGYGDGRYTGVIDGPDGEETVSKYNSAIGIEEQNDELAADPNGEVNVDVMRSHLLELPPNSAVATLAEPDGAATDEAVEAATGDTAAPDAEDPAEIERMYQEERVYDEAHEVPEDEPDDDEPDEDVERELREFRAIADTAHLPELPSAGDTGDGDDDK</sequence>
<dbReference type="STRING" id="1112204.GPOL_c31900"/>
<accession>H6MX87</accession>
<organism evidence="2 3">
    <name type="scientific">Gordonia polyisoprenivorans (strain DSM 44266 / VH2)</name>
    <dbReference type="NCBI Taxonomy" id="1112204"/>
    <lineage>
        <taxon>Bacteria</taxon>
        <taxon>Bacillati</taxon>
        <taxon>Actinomycetota</taxon>
        <taxon>Actinomycetes</taxon>
        <taxon>Mycobacteriales</taxon>
        <taxon>Gordoniaceae</taxon>
        <taxon>Gordonia</taxon>
    </lineage>
</organism>
<keyword evidence="3" id="KW-1185">Reference proteome</keyword>
<evidence type="ECO:0000313" key="2">
    <source>
        <dbReference type="EMBL" id="AFA74205.1"/>
    </source>
</evidence>
<feature type="region of interest" description="Disordered" evidence="1">
    <location>
        <begin position="285"/>
        <end position="362"/>
    </location>
</feature>
<dbReference type="HOGENOM" id="CLU_764534_0_0_11"/>
<reference evidence="2 3" key="1">
    <citation type="journal article" date="2012" name="Appl. Environ. Microbiol.">
        <title>Involvement of two latex-clearing proteins during rubber degradation and insights into the subsequent degradation pathway revealed by the genome sequence of Gordonia polyisoprenivorans strain VH2.</title>
        <authorList>
            <person name="Hiessl S."/>
            <person name="Schuldes J."/>
            <person name="Thurmer A."/>
            <person name="Halbsguth T."/>
            <person name="Broker D."/>
            <person name="Angelov A."/>
            <person name="Liebl W."/>
            <person name="Daniel R."/>
            <person name="Steinbuchel A."/>
        </authorList>
    </citation>
    <scope>NUCLEOTIDE SEQUENCE [LARGE SCALE GENOMIC DNA]</scope>
    <source>
        <strain evidence="3">DSM 44266 / VH2</strain>
    </source>
</reference>
<feature type="compositionally biased region" description="Acidic residues" evidence="1">
    <location>
        <begin position="317"/>
        <end position="331"/>
    </location>
</feature>
<evidence type="ECO:0000313" key="3">
    <source>
        <dbReference type="Proteomes" id="UP000009154"/>
    </source>
</evidence>
<dbReference type="EMBL" id="CP003119">
    <property type="protein sequence ID" value="AFA74205.1"/>
    <property type="molecule type" value="Genomic_DNA"/>
</dbReference>
<dbReference type="eggNOG" id="ENOG5033KQZ">
    <property type="taxonomic scope" value="Bacteria"/>
</dbReference>
<dbReference type="AlphaFoldDB" id="H6MX87"/>